<comment type="catalytic activity">
    <reaction evidence="1 10">
        <text>Cleaves type-1 transmembrane domains using a catalytic dyad composed of serine and histidine that are contributed by different transmembrane domains.</text>
        <dbReference type="EC" id="3.4.21.105"/>
    </reaction>
</comment>
<evidence type="ECO:0000256" key="4">
    <source>
        <dbReference type="ARBA" id="ARBA00022670"/>
    </source>
</evidence>
<sequence length="558" mass="62072">MAPSDYYKPPPRLASQLPPPSIPQSLQQQQPSLPYYESYSQQSAPSIAPSYHTNPPRPEDRASPFEAPFDDHVYPMGRPGGHQYDSQTSLGADSRYYGQGGGGRPDQSPSFQDDIPLRDHPGMPNKDNNSTDHVYDAPAPSQLEQGRKNRFSGMGLLKQPGKRIPWLVYILTTVQVVVFIVEIVKNSQLTGSPIEIHPQFNPMIGPSPYVLINMGSRYVPCMHSIDGLQNRVEGGAIQWPCPGTTNDSALCQLHDLCGFGMTASQDPVFPPTVTSTNIADYPAPDQWYRFIIPIFLHAGIIHIGFNMLLQVTLGREIEMQIGILRFFLVYFSSGIFGFVLGGNFAATGISSTGASGALFGILALTLLDLLYTWNDRKSPWKDFAFIMLDVVISFVLGLLPGLDNFSHIGGFFMGLVLGICILHSPNALRKRINQGNEYEPPFEGTTPYKVAPDERGGGAVGFVKSPVGFFKGRRGAWWAWWLVRAGSLVFVFIVFILLLNNFYVYRKSCSWCKYLSCLNVNNWCNVGNLQFIEQGTNTTSKRSVFDTWEMMAKLYMTE</sequence>
<dbReference type="GO" id="GO:0004252">
    <property type="term" value="F:serine-type endopeptidase activity"/>
    <property type="evidence" value="ECO:0007669"/>
    <property type="project" value="InterPro"/>
</dbReference>
<dbReference type="InterPro" id="IPR022764">
    <property type="entry name" value="Peptidase_S54_rhomboid_dom"/>
</dbReference>
<name>A0A2J6SR48_9HELO</name>
<keyword evidence="14" id="KW-1185">Reference proteome</keyword>
<feature type="region of interest" description="Disordered" evidence="11">
    <location>
        <begin position="1"/>
        <end position="146"/>
    </location>
</feature>
<dbReference type="Pfam" id="PF01694">
    <property type="entry name" value="Rhomboid"/>
    <property type="match status" value="1"/>
</dbReference>
<feature type="domain" description="Peptidase S54 rhomboid" evidence="12">
    <location>
        <begin position="285"/>
        <end position="422"/>
    </location>
</feature>
<proteinExistence type="inferred from homology"/>
<feature type="transmembrane region" description="Helical" evidence="10">
    <location>
        <begin position="481"/>
        <end position="505"/>
    </location>
</feature>
<comment type="function">
    <text evidence="10">Serine protease involved in intramembrane proteolysis.</text>
</comment>
<evidence type="ECO:0000256" key="6">
    <source>
        <dbReference type="ARBA" id="ARBA00022801"/>
    </source>
</evidence>
<evidence type="ECO:0000256" key="10">
    <source>
        <dbReference type="RuleBase" id="RU362115"/>
    </source>
</evidence>
<evidence type="ECO:0000256" key="9">
    <source>
        <dbReference type="ARBA" id="ARBA00023136"/>
    </source>
</evidence>
<comment type="similarity">
    <text evidence="3 10">Belongs to the peptidase S54 family.</text>
</comment>
<dbReference type="STRING" id="1095630.A0A2J6SR48"/>
<dbReference type="InterPro" id="IPR035952">
    <property type="entry name" value="Rhomboid-like_sf"/>
</dbReference>
<evidence type="ECO:0000256" key="5">
    <source>
        <dbReference type="ARBA" id="ARBA00022692"/>
    </source>
</evidence>
<feature type="transmembrane region" description="Helical" evidence="10">
    <location>
        <begin position="323"/>
        <end position="346"/>
    </location>
</feature>
<keyword evidence="7 10" id="KW-0720">Serine protease</keyword>
<dbReference type="InterPro" id="IPR002610">
    <property type="entry name" value="Peptidase_S54_rhomboid-like"/>
</dbReference>
<gene>
    <name evidence="13" type="ORF">K444DRAFT_636054</name>
</gene>
<evidence type="ECO:0000256" key="1">
    <source>
        <dbReference type="ARBA" id="ARBA00000156"/>
    </source>
</evidence>
<keyword evidence="8 10" id="KW-1133">Transmembrane helix</keyword>
<dbReference type="Gene3D" id="1.20.1540.10">
    <property type="entry name" value="Rhomboid-like"/>
    <property type="match status" value="1"/>
</dbReference>
<keyword evidence="9 10" id="KW-0472">Membrane</keyword>
<dbReference type="EMBL" id="KZ613895">
    <property type="protein sequence ID" value="PMD53163.1"/>
    <property type="molecule type" value="Genomic_DNA"/>
</dbReference>
<dbReference type="InParanoid" id="A0A2J6SR48"/>
<feature type="compositionally biased region" description="Pro residues" evidence="11">
    <location>
        <begin position="8"/>
        <end position="22"/>
    </location>
</feature>
<keyword evidence="4 10" id="KW-0645">Protease</keyword>
<feature type="compositionally biased region" description="Low complexity" evidence="11">
    <location>
        <begin position="23"/>
        <end position="43"/>
    </location>
</feature>
<keyword evidence="5 10" id="KW-0812">Transmembrane</keyword>
<dbReference type="GO" id="GO:0006508">
    <property type="term" value="P:proteolysis"/>
    <property type="evidence" value="ECO:0007669"/>
    <property type="project" value="UniProtKB-KW"/>
</dbReference>
<evidence type="ECO:0000259" key="12">
    <source>
        <dbReference type="Pfam" id="PF01694"/>
    </source>
</evidence>
<accession>A0A2J6SR48</accession>
<feature type="compositionally biased region" description="Basic and acidic residues" evidence="11">
    <location>
        <begin position="57"/>
        <end position="73"/>
    </location>
</feature>
<dbReference type="GO" id="GO:0016020">
    <property type="term" value="C:membrane"/>
    <property type="evidence" value="ECO:0007669"/>
    <property type="project" value="UniProtKB-SubCell"/>
</dbReference>
<evidence type="ECO:0000313" key="14">
    <source>
        <dbReference type="Proteomes" id="UP000235371"/>
    </source>
</evidence>
<dbReference type="SUPFAM" id="SSF144091">
    <property type="entry name" value="Rhomboid-like"/>
    <property type="match status" value="1"/>
</dbReference>
<feature type="transmembrane region" description="Helical" evidence="10">
    <location>
        <begin position="383"/>
        <end position="402"/>
    </location>
</feature>
<dbReference type="PANTHER" id="PTHR22936:SF69">
    <property type="entry name" value="RHOMBOID-LIKE PROTEIN"/>
    <property type="match status" value="1"/>
</dbReference>
<reference evidence="13 14" key="1">
    <citation type="submission" date="2016-04" db="EMBL/GenBank/DDBJ databases">
        <title>A degradative enzymes factory behind the ericoid mycorrhizal symbiosis.</title>
        <authorList>
            <consortium name="DOE Joint Genome Institute"/>
            <person name="Martino E."/>
            <person name="Morin E."/>
            <person name="Grelet G."/>
            <person name="Kuo A."/>
            <person name="Kohler A."/>
            <person name="Daghino S."/>
            <person name="Barry K."/>
            <person name="Choi C."/>
            <person name="Cichocki N."/>
            <person name="Clum A."/>
            <person name="Copeland A."/>
            <person name="Hainaut M."/>
            <person name="Haridas S."/>
            <person name="Labutti K."/>
            <person name="Lindquist E."/>
            <person name="Lipzen A."/>
            <person name="Khouja H.-R."/>
            <person name="Murat C."/>
            <person name="Ohm R."/>
            <person name="Olson A."/>
            <person name="Spatafora J."/>
            <person name="Veneault-Fourrey C."/>
            <person name="Henrissat B."/>
            <person name="Grigoriev I."/>
            <person name="Martin F."/>
            <person name="Perotto S."/>
        </authorList>
    </citation>
    <scope>NUCLEOTIDE SEQUENCE [LARGE SCALE GENOMIC DNA]</scope>
    <source>
        <strain evidence="13 14">E</strain>
    </source>
</reference>
<evidence type="ECO:0000256" key="3">
    <source>
        <dbReference type="ARBA" id="ARBA00009045"/>
    </source>
</evidence>
<dbReference type="RefSeq" id="XP_024730067.1">
    <property type="nucleotide sequence ID" value="XM_024883950.1"/>
</dbReference>
<evidence type="ECO:0000256" key="7">
    <source>
        <dbReference type="ARBA" id="ARBA00022825"/>
    </source>
</evidence>
<feature type="transmembrane region" description="Helical" evidence="10">
    <location>
        <begin position="352"/>
        <end position="371"/>
    </location>
</feature>
<evidence type="ECO:0000256" key="2">
    <source>
        <dbReference type="ARBA" id="ARBA00004141"/>
    </source>
</evidence>
<feature type="transmembrane region" description="Helical" evidence="10">
    <location>
        <begin position="408"/>
        <end position="428"/>
    </location>
</feature>
<protein>
    <recommendedName>
        <fullName evidence="10">Rhomboid-type serine protease</fullName>
        <ecNumber evidence="10">3.4.21.105</ecNumber>
    </recommendedName>
</protein>
<dbReference type="AlphaFoldDB" id="A0A2J6SR48"/>
<dbReference type="PANTHER" id="PTHR22936">
    <property type="entry name" value="RHOMBOID-RELATED"/>
    <property type="match status" value="1"/>
</dbReference>
<dbReference type="GeneID" id="36592027"/>
<comment type="subcellular location">
    <subcellularLocation>
        <location evidence="2 10">Membrane</location>
        <topology evidence="2 10">Multi-pass membrane protein</topology>
    </subcellularLocation>
</comment>
<feature type="transmembrane region" description="Helical" evidence="10">
    <location>
        <begin position="164"/>
        <end position="184"/>
    </location>
</feature>
<organism evidence="13 14">
    <name type="scientific">Hyaloscypha bicolor E</name>
    <dbReference type="NCBI Taxonomy" id="1095630"/>
    <lineage>
        <taxon>Eukaryota</taxon>
        <taxon>Fungi</taxon>
        <taxon>Dikarya</taxon>
        <taxon>Ascomycota</taxon>
        <taxon>Pezizomycotina</taxon>
        <taxon>Leotiomycetes</taxon>
        <taxon>Helotiales</taxon>
        <taxon>Hyaloscyphaceae</taxon>
        <taxon>Hyaloscypha</taxon>
        <taxon>Hyaloscypha bicolor</taxon>
    </lineage>
</organism>
<keyword evidence="6 10" id="KW-0378">Hydrolase</keyword>
<feature type="transmembrane region" description="Helical" evidence="10">
    <location>
        <begin position="290"/>
        <end position="311"/>
    </location>
</feature>
<evidence type="ECO:0000256" key="11">
    <source>
        <dbReference type="SAM" id="MobiDB-lite"/>
    </source>
</evidence>
<evidence type="ECO:0000256" key="8">
    <source>
        <dbReference type="ARBA" id="ARBA00022989"/>
    </source>
</evidence>
<dbReference type="Proteomes" id="UP000235371">
    <property type="component" value="Unassembled WGS sequence"/>
</dbReference>
<dbReference type="OrthoDB" id="2146116at2759"/>
<evidence type="ECO:0000313" key="13">
    <source>
        <dbReference type="EMBL" id="PMD53163.1"/>
    </source>
</evidence>
<dbReference type="EC" id="3.4.21.105" evidence="10"/>